<evidence type="ECO:0000256" key="2">
    <source>
        <dbReference type="SAM" id="MobiDB-lite"/>
    </source>
</evidence>
<accession>A0A8J2WUG6</accession>
<comment type="caution">
    <text evidence="3">The sequence shown here is derived from an EMBL/GenBank/DDBJ whole genome shotgun (WGS) entry which is preliminary data.</text>
</comment>
<dbReference type="InterPro" id="IPR042411">
    <property type="entry name" value="WDR27"/>
</dbReference>
<dbReference type="SUPFAM" id="SSF63829">
    <property type="entry name" value="Calcium-dependent phosphotriesterase"/>
    <property type="match status" value="1"/>
</dbReference>
<dbReference type="PROSITE" id="PS50294">
    <property type="entry name" value="WD_REPEATS_REGION"/>
    <property type="match status" value="1"/>
</dbReference>
<evidence type="ECO:0000256" key="1">
    <source>
        <dbReference type="PROSITE-ProRule" id="PRU00221"/>
    </source>
</evidence>
<dbReference type="EMBL" id="CAKKNE010000002">
    <property type="protein sequence ID" value="CAH0367734.1"/>
    <property type="molecule type" value="Genomic_DNA"/>
</dbReference>
<dbReference type="OrthoDB" id="20669at2759"/>
<protein>
    <submittedName>
        <fullName evidence="3">Uncharacterized protein</fullName>
    </submittedName>
</protein>
<feature type="repeat" description="WD" evidence="1">
    <location>
        <begin position="616"/>
        <end position="644"/>
    </location>
</feature>
<name>A0A8J2WUG6_9STRA</name>
<organism evidence="3 4">
    <name type="scientific">Pelagomonas calceolata</name>
    <dbReference type="NCBI Taxonomy" id="35677"/>
    <lineage>
        <taxon>Eukaryota</taxon>
        <taxon>Sar</taxon>
        <taxon>Stramenopiles</taxon>
        <taxon>Ochrophyta</taxon>
        <taxon>Pelagophyceae</taxon>
        <taxon>Pelagomonadales</taxon>
        <taxon>Pelagomonadaceae</taxon>
        <taxon>Pelagomonas</taxon>
    </lineage>
</organism>
<dbReference type="PANTHER" id="PTHR44525">
    <property type="entry name" value="WD REPEAT-CONTAINING PROTEIN 27"/>
    <property type="match status" value="1"/>
</dbReference>
<feature type="repeat" description="WD" evidence="1">
    <location>
        <begin position="135"/>
        <end position="170"/>
    </location>
</feature>
<dbReference type="Pfam" id="PF00400">
    <property type="entry name" value="WD40"/>
    <property type="match status" value="3"/>
</dbReference>
<gene>
    <name evidence="3" type="ORF">PECAL_2P07690</name>
</gene>
<dbReference type="Gene3D" id="2.130.10.10">
    <property type="entry name" value="YVTN repeat-like/Quinoprotein amine dehydrogenase"/>
    <property type="match status" value="2"/>
</dbReference>
<evidence type="ECO:0000313" key="3">
    <source>
        <dbReference type="EMBL" id="CAH0367734.1"/>
    </source>
</evidence>
<dbReference type="PANTHER" id="PTHR44525:SF1">
    <property type="entry name" value="WD REPEAT-CONTAINING PROTEIN 27"/>
    <property type="match status" value="1"/>
</dbReference>
<dbReference type="InterPro" id="IPR001680">
    <property type="entry name" value="WD40_rpt"/>
</dbReference>
<sequence>MRALPTPHEFVAPGCRVTAVACNDDHCSAAFSLPRSRPEVVVWRADDETTSYVAPESRTVTALALPPENCATVAVGGGDDGLFAIVDGRARRLAIKCGEAPGCCACDASGAAVAAGVGKVLEVANTLDGRKIVSFEGHRGRITGCAFREGGGPFVATCSEDRSFRVWDLEGRCCAVESSVLCAPALTCLAFAEDGRVAVAAADGRAWVWRTRDGGCREDVAVDLGSSKRSSEEAKDDDAVYPLALGFDGATLHVAASSMTLAVDLVSREVAATRGLDAAAAASVAGARCCRALAFEATVVAGVLAAGPSNVEAGPLSFFATHAVPDASPLRKDLALRKAEKKVLAAYDNQKKAPRPKKGALVDKPITFHSRIKSSGYGPGKAQKKQARAPPPPPRREAAVLSGPPHVHQPQHDGPVDTDKRSVVHAVFAPDARSIAVATVGGPPVVVRTPVAKYKNTDLARCALGVDDATHVDISRCGGYIIASGGTVAPQIFPAPGATTRHVDAPACRLPSGASGFRFYYLDRFVVGPDGGNVVLDAVALDSNPDRCRAKRVHRFSSDAQRVECVACLNDRYSPLIVAAASDRAVRVLDAAAGRCAREIVDAHARPPHALAAPRSSENDVFASAAVDGVVALWDLRSQNAVARFSAHACRRDPTTIAFSPCMRYLATGSEDKAAYVYDVRRAGAAEDAVWKCRGARETVACVAFSPLHPQLATAGFDGFLRFYTCAD</sequence>
<evidence type="ECO:0000313" key="4">
    <source>
        <dbReference type="Proteomes" id="UP000789595"/>
    </source>
</evidence>
<dbReference type="InterPro" id="IPR015943">
    <property type="entry name" value="WD40/YVTN_repeat-like_dom_sf"/>
</dbReference>
<dbReference type="AlphaFoldDB" id="A0A8J2WUG6"/>
<keyword evidence="4" id="KW-1185">Reference proteome</keyword>
<dbReference type="PROSITE" id="PS50082">
    <property type="entry name" value="WD_REPEATS_2"/>
    <property type="match status" value="2"/>
</dbReference>
<dbReference type="Proteomes" id="UP000789595">
    <property type="component" value="Unassembled WGS sequence"/>
</dbReference>
<dbReference type="SUPFAM" id="SSF50978">
    <property type="entry name" value="WD40 repeat-like"/>
    <property type="match status" value="1"/>
</dbReference>
<proteinExistence type="predicted"/>
<reference evidence="3" key="1">
    <citation type="submission" date="2021-11" db="EMBL/GenBank/DDBJ databases">
        <authorList>
            <consortium name="Genoscope - CEA"/>
            <person name="William W."/>
        </authorList>
    </citation>
    <scope>NUCLEOTIDE SEQUENCE</scope>
</reference>
<dbReference type="InterPro" id="IPR036322">
    <property type="entry name" value="WD40_repeat_dom_sf"/>
</dbReference>
<feature type="region of interest" description="Disordered" evidence="2">
    <location>
        <begin position="370"/>
        <end position="418"/>
    </location>
</feature>
<keyword evidence="1" id="KW-0853">WD repeat</keyword>
<dbReference type="SMART" id="SM00320">
    <property type="entry name" value="WD40"/>
    <property type="match status" value="6"/>
</dbReference>